<evidence type="ECO:0000256" key="4">
    <source>
        <dbReference type="ARBA" id="ARBA00023136"/>
    </source>
</evidence>
<accession>A0AAD8MJV2</accession>
<evidence type="ECO:0000256" key="1">
    <source>
        <dbReference type="ARBA" id="ARBA00004141"/>
    </source>
</evidence>
<feature type="transmembrane region" description="Helical" evidence="5">
    <location>
        <begin position="352"/>
        <end position="374"/>
    </location>
</feature>
<name>A0AAD8MJV2_9APIA</name>
<keyword evidence="8" id="KW-1185">Reference proteome</keyword>
<feature type="transmembrane region" description="Helical" evidence="5">
    <location>
        <begin position="283"/>
        <end position="301"/>
    </location>
</feature>
<keyword evidence="3 5" id="KW-1133">Transmembrane helix</keyword>
<proteinExistence type="predicted"/>
<dbReference type="Proteomes" id="UP001237642">
    <property type="component" value="Unassembled WGS sequence"/>
</dbReference>
<feature type="transmembrane region" description="Helical" evidence="5">
    <location>
        <begin position="381"/>
        <end position="400"/>
    </location>
</feature>
<comment type="caution">
    <text evidence="7">The sequence shown here is derived from an EMBL/GenBank/DDBJ whole genome shotgun (WGS) entry which is preliminary data.</text>
</comment>
<dbReference type="AlphaFoldDB" id="A0AAD8MJV2"/>
<dbReference type="PANTHER" id="PTHR48040">
    <property type="entry name" value="PLEIOTROPIC DRUG RESISTANCE PROTEIN 1-LIKE ISOFORM X1"/>
    <property type="match status" value="1"/>
</dbReference>
<evidence type="ECO:0000313" key="8">
    <source>
        <dbReference type="Proteomes" id="UP001237642"/>
    </source>
</evidence>
<gene>
    <name evidence="7" type="ORF">POM88_032229</name>
</gene>
<dbReference type="Pfam" id="PF01061">
    <property type="entry name" value="ABC2_membrane"/>
    <property type="match status" value="1"/>
</dbReference>
<sequence>MLEGLLSSGFVLARDDVANWWLWGYYSSPMMYGMNAIAVNEFLGHQWHKLVEDGSETIGVAILKSRVTMALTYLDPLGKPQAVLPDKDSAEALEMSSPEGTNENKKKGMILPFEPHSITFDEVMYSVDMPPEMKEQGVDEDKLLLLKGVSGAFRPGVLTALMGVSGAAWLRLPSEVDSTTRKMFVDEVLELVELNTLKSGLVGLPGRTVVCTIHQPSIDIFEAFDELFLMKRGGQEIYVGPVGRHSCELITYFEGIDGVNKIKDGYNPATWICSYWRNTSYTAVRFLFAATIAVMLGSMFWDLGSKMRTRQDLFNAMGSMYAACLFLGVQNASSVQPVVDVERTVFYRERAAGMYSALPYAFAQVLVEIPYVLAQAGAYSGIVYAMIGFEWTVVKFFWIYNPTTQNAGLVEMVFMDMSSCLDFIRNDSITIR</sequence>
<dbReference type="GO" id="GO:0016020">
    <property type="term" value="C:membrane"/>
    <property type="evidence" value="ECO:0007669"/>
    <property type="project" value="UniProtKB-SubCell"/>
</dbReference>
<feature type="transmembrane region" description="Helical" evidence="5">
    <location>
        <begin position="313"/>
        <end position="332"/>
    </location>
</feature>
<keyword evidence="2 5" id="KW-0812">Transmembrane</keyword>
<reference evidence="7" key="1">
    <citation type="submission" date="2023-02" db="EMBL/GenBank/DDBJ databases">
        <title>Genome of toxic invasive species Heracleum sosnowskyi carries increased number of genes despite the absence of recent whole-genome duplications.</title>
        <authorList>
            <person name="Schelkunov M."/>
            <person name="Shtratnikova V."/>
            <person name="Makarenko M."/>
            <person name="Klepikova A."/>
            <person name="Omelchenko D."/>
            <person name="Novikova G."/>
            <person name="Obukhova E."/>
            <person name="Bogdanov V."/>
            <person name="Penin A."/>
            <person name="Logacheva M."/>
        </authorList>
    </citation>
    <scope>NUCLEOTIDE SEQUENCE</scope>
    <source>
        <strain evidence="7">Hsosn_3</strain>
        <tissue evidence="7">Leaf</tissue>
    </source>
</reference>
<dbReference type="GO" id="GO:0140359">
    <property type="term" value="F:ABC-type transporter activity"/>
    <property type="evidence" value="ECO:0007669"/>
    <property type="project" value="InterPro"/>
</dbReference>
<feature type="domain" description="ABC-2 type transporter transmembrane" evidence="6">
    <location>
        <begin position="274"/>
        <end position="399"/>
    </location>
</feature>
<evidence type="ECO:0000256" key="3">
    <source>
        <dbReference type="ARBA" id="ARBA00022989"/>
    </source>
</evidence>
<evidence type="ECO:0000259" key="6">
    <source>
        <dbReference type="Pfam" id="PF01061"/>
    </source>
</evidence>
<organism evidence="7 8">
    <name type="scientific">Heracleum sosnowskyi</name>
    <dbReference type="NCBI Taxonomy" id="360622"/>
    <lineage>
        <taxon>Eukaryota</taxon>
        <taxon>Viridiplantae</taxon>
        <taxon>Streptophyta</taxon>
        <taxon>Embryophyta</taxon>
        <taxon>Tracheophyta</taxon>
        <taxon>Spermatophyta</taxon>
        <taxon>Magnoliopsida</taxon>
        <taxon>eudicotyledons</taxon>
        <taxon>Gunneridae</taxon>
        <taxon>Pentapetalae</taxon>
        <taxon>asterids</taxon>
        <taxon>campanulids</taxon>
        <taxon>Apiales</taxon>
        <taxon>Apiaceae</taxon>
        <taxon>Apioideae</taxon>
        <taxon>apioid superclade</taxon>
        <taxon>Tordylieae</taxon>
        <taxon>Tordyliinae</taxon>
        <taxon>Heracleum</taxon>
    </lineage>
</organism>
<evidence type="ECO:0000313" key="7">
    <source>
        <dbReference type="EMBL" id="KAK1376036.1"/>
    </source>
</evidence>
<keyword evidence="4 5" id="KW-0472">Membrane</keyword>
<reference evidence="7" key="2">
    <citation type="submission" date="2023-05" db="EMBL/GenBank/DDBJ databases">
        <authorList>
            <person name="Schelkunov M.I."/>
        </authorList>
    </citation>
    <scope>NUCLEOTIDE SEQUENCE</scope>
    <source>
        <strain evidence="7">Hsosn_3</strain>
        <tissue evidence="7">Leaf</tissue>
    </source>
</reference>
<dbReference type="EMBL" id="JAUIZM010000007">
    <property type="protein sequence ID" value="KAK1376036.1"/>
    <property type="molecule type" value="Genomic_DNA"/>
</dbReference>
<protein>
    <recommendedName>
        <fullName evidence="6">ABC-2 type transporter transmembrane domain-containing protein</fullName>
    </recommendedName>
</protein>
<evidence type="ECO:0000256" key="2">
    <source>
        <dbReference type="ARBA" id="ARBA00022692"/>
    </source>
</evidence>
<evidence type="ECO:0000256" key="5">
    <source>
        <dbReference type="SAM" id="Phobius"/>
    </source>
</evidence>
<dbReference type="PANTHER" id="PTHR48040:SF20">
    <property type="entry name" value="PLEIOTROPIC DRUG RESISTANCE PROTEIN 1"/>
    <property type="match status" value="1"/>
</dbReference>
<dbReference type="InterPro" id="IPR013525">
    <property type="entry name" value="ABC2_TM"/>
</dbReference>
<comment type="subcellular location">
    <subcellularLocation>
        <location evidence="1">Membrane</location>
        <topology evidence="1">Multi-pass membrane protein</topology>
    </subcellularLocation>
</comment>